<dbReference type="OrthoDB" id="5084290at2"/>
<dbReference type="PROSITE" id="PS51782">
    <property type="entry name" value="LYSM"/>
    <property type="match status" value="1"/>
</dbReference>
<gene>
    <name evidence="2" type="ORF">FM104_16115</name>
</gene>
<dbReference type="CDD" id="cd00118">
    <property type="entry name" value="LysM"/>
    <property type="match status" value="1"/>
</dbReference>
<protein>
    <submittedName>
        <fullName evidence="2">Conserved ypothetical protein</fullName>
    </submittedName>
</protein>
<dbReference type="Proteomes" id="UP000196320">
    <property type="component" value="Unassembled WGS sequence"/>
</dbReference>
<sequence length="128" mass="12968">MSTISIQTPMTFRGSALAAGRSKTATRLRLTARGRRVVLALAAAPIAAGIAFSALAGGSALASGEHAVPVSFATVSVLPGDTLWSIAVEAAPGVDPREVIADIKRLNNLSSGMIQVGAEIAIPTRYAG</sequence>
<feature type="domain" description="LysM" evidence="1">
    <location>
        <begin position="73"/>
        <end position="122"/>
    </location>
</feature>
<evidence type="ECO:0000313" key="2">
    <source>
        <dbReference type="EMBL" id="SJN47432.1"/>
    </source>
</evidence>
<organism evidence="2 3">
    <name type="scientific">Microbacterium esteraromaticum</name>
    <dbReference type="NCBI Taxonomy" id="57043"/>
    <lineage>
        <taxon>Bacteria</taxon>
        <taxon>Bacillati</taxon>
        <taxon>Actinomycetota</taxon>
        <taxon>Actinomycetes</taxon>
        <taxon>Micrococcales</taxon>
        <taxon>Microbacteriaceae</taxon>
        <taxon>Microbacterium</taxon>
    </lineage>
</organism>
<dbReference type="InterPro" id="IPR036779">
    <property type="entry name" value="LysM_dom_sf"/>
</dbReference>
<name>A0A1R4KT38_9MICO</name>
<dbReference type="SUPFAM" id="SSF54106">
    <property type="entry name" value="LysM domain"/>
    <property type="match status" value="1"/>
</dbReference>
<evidence type="ECO:0000313" key="3">
    <source>
        <dbReference type="Proteomes" id="UP000196320"/>
    </source>
</evidence>
<proteinExistence type="predicted"/>
<dbReference type="SMART" id="SM00257">
    <property type="entry name" value="LysM"/>
    <property type="match status" value="1"/>
</dbReference>
<keyword evidence="3" id="KW-1185">Reference proteome</keyword>
<dbReference type="AlphaFoldDB" id="A0A1R4KT38"/>
<reference evidence="2 3" key="1">
    <citation type="submission" date="2017-02" db="EMBL/GenBank/DDBJ databases">
        <authorList>
            <person name="Peterson S.W."/>
        </authorList>
    </citation>
    <scope>NUCLEOTIDE SEQUENCE [LARGE SCALE GENOMIC DNA]</scope>
    <source>
        <strain evidence="2 3">B Mb 05.01</strain>
    </source>
</reference>
<dbReference type="Pfam" id="PF01476">
    <property type="entry name" value="LysM"/>
    <property type="match status" value="1"/>
</dbReference>
<dbReference type="InterPro" id="IPR018392">
    <property type="entry name" value="LysM"/>
</dbReference>
<dbReference type="Gene3D" id="3.10.350.10">
    <property type="entry name" value="LysM domain"/>
    <property type="match status" value="1"/>
</dbReference>
<evidence type="ECO:0000259" key="1">
    <source>
        <dbReference type="PROSITE" id="PS51782"/>
    </source>
</evidence>
<dbReference type="RefSeq" id="WP_087133201.1">
    <property type="nucleotide sequence ID" value="NZ_FUKO01000049.1"/>
</dbReference>
<accession>A0A1R4KT38</accession>
<dbReference type="EMBL" id="FUKO01000049">
    <property type="protein sequence ID" value="SJN47432.1"/>
    <property type="molecule type" value="Genomic_DNA"/>
</dbReference>